<dbReference type="RefSeq" id="WP_042213583.1">
    <property type="nucleotide sequence ID" value="NZ_BBLU01000004.1"/>
</dbReference>
<feature type="domain" description="Glycosyltransferase subfamily 4-like N-terminal" evidence="4">
    <location>
        <begin position="11"/>
        <end position="164"/>
    </location>
</feature>
<dbReference type="AlphaFoldDB" id="A0A1H6YSP4"/>
<dbReference type="Pfam" id="PF00534">
    <property type="entry name" value="Glycos_transf_1"/>
    <property type="match status" value="1"/>
</dbReference>
<dbReference type="SUPFAM" id="SSF53756">
    <property type="entry name" value="UDP-Glycosyltransferase/glycogen phosphorylase"/>
    <property type="match status" value="1"/>
</dbReference>
<dbReference type="PANTHER" id="PTHR12526">
    <property type="entry name" value="GLYCOSYLTRANSFERASE"/>
    <property type="match status" value="1"/>
</dbReference>
<evidence type="ECO:0000313" key="5">
    <source>
        <dbReference type="EMBL" id="SEJ40292.1"/>
    </source>
</evidence>
<dbReference type="OrthoDB" id="9810929at2"/>
<evidence type="ECO:0000259" key="4">
    <source>
        <dbReference type="Pfam" id="PF13439"/>
    </source>
</evidence>
<dbReference type="Proteomes" id="UP000183315">
    <property type="component" value="Unassembled WGS sequence"/>
</dbReference>
<dbReference type="STRING" id="1043493.SAMN05421637_1729"/>
<dbReference type="PANTHER" id="PTHR12526:SF510">
    <property type="entry name" value="D-INOSITOL 3-PHOSPHATE GLYCOSYLTRANSFERASE"/>
    <property type="match status" value="1"/>
</dbReference>
<keyword evidence="1" id="KW-0328">Glycosyltransferase</keyword>
<dbReference type="Gene3D" id="3.40.50.2000">
    <property type="entry name" value="Glycogen Phosphorylase B"/>
    <property type="match status" value="2"/>
</dbReference>
<evidence type="ECO:0000256" key="1">
    <source>
        <dbReference type="ARBA" id="ARBA00022676"/>
    </source>
</evidence>
<name>A0A1H6YSP4_9MICO</name>
<keyword evidence="6" id="KW-1185">Reference proteome</keyword>
<dbReference type="EMBL" id="FNZI01000003">
    <property type="protein sequence ID" value="SEJ40292.1"/>
    <property type="molecule type" value="Genomic_DNA"/>
</dbReference>
<keyword evidence="2 5" id="KW-0808">Transferase</keyword>
<evidence type="ECO:0000313" key="6">
    <source>
        <dbReference type="Proteomes" id="UP000183315"/>
    </source>
</evidence>
<dbReference type="CDD" id="cd03801">
    <property type="entry name" value="GT4_PimA-like"/>
    <property type="match status" value="1"/>
</dbReference>
<dbReference type="InterPro" id="IPR001296">
    <property type="entry name" value="Glyco_trans_1"/>
</dbReference>
<feature type="domain" description="Glycosyl transferase family 1" evidence="3">
    <location>
        <begin position="170"/>
        <end position="329"/>
    </location>
</feature>
<protein>
    <submittedName>
        <fullName evidence="5">Glycosyltransferase involved in cell wall bisynthesis</fullName>
    </submittedName>
</protein>
<sequence>MIGSEWFEARPGGLNRYFDGLARAMADEADVDLSAWAFGAAPSYGRSVGPLGMSLVERVRRTAKLAGASDADIIDCHFALYGQSTIVRQPPRVVHFHGPWAEESAVSSERRQVVALKRLVERRAYRGADAFVTLSEAFKAVVIEKFQVDPARVSVIPPGVDIDRFQPSFAAPTAPRALCVRRLERRMGIDVLLRAWREVVTNVPDAQLHVVGSGTFEQALRSLASELGLDHSVFFLGRISDEELASAYACATFSVVPTVALEGFGLISLESMASGCPAIVTDCGGLPDAVRPLDESLVVEAGSEEALAVRMLQAFAGQLPSRRACRAHAESYSWRSVATRHVDLYRELEAMR</sequence>
<dbReference type="Pfam" id="PF13439">
    <property type="entry name" value="Glyco_transf_4"/>
    <property type="match status" value="1"/>
</dbReference>
<dbReference type="GO" id="GO:0016757">
    <property type="term" value="F:glycosyltransferase activity"/>
    <property type="evidence" value="ECO:0007669"/>
    <property type="project" value="UniProtKB-KW"/>
</dbReference>
<reference evidence="6" key="1">
    <citation type="submission" date="2016-10" db="EMBL/GenBank/DDBJ databases">
        <authorList>
            <person name="Varghese N."/>
        </authorList>
    </citation>
    <scope>NUCLEOTIDE SEQUENCE [LARGE SCALE GENOMIC DNA]</scope>
    <source>
        <strain evidence="6">DSM 24868</strain>
    </source>
</reference>
<dbReference type="InterPro" id="IPR028098">
    <property type="entry name" value="Glyco_trans_4-like_N"/>
</dbReference>
<organism evidence="5 6">
    <name type="scientific">Demequina mangrovi</name>
    <dbReference type="NCBI Taxonomy" id="1043493"/>
    <lineage>
        <taxon>Bacteria</taxon>
        <taxon>Bacillati</taxon>
        <taxon>Actinomycetota</taxon>
        <taxon>Actinomycetes</taxon>
        <taxon>Micrococcales</taxon>
        <taxon>Demequinaceae</taxon>
        <taxon>Demequina</taxon>
    </lineage>
</organism>
<gene>
    <name evidence="5" type="ORF">SAMN05421637_1729</name>
</gene>
<accession>A0A1H6YSP4</accession>
<evidence type="ECO:0000259" key="3">
    <source>
        <dbReference type="Pfam" id="PF00534"/>
    </source>
</evidence>
<evidence type="ECO:0000256" key="2">
    <source>
        <dbReference type="ARBA" id="ARBA00022679"/>
    </source>
</evidence>
<proteinExistence type="predicted"/>